<organism evidence="1 2">
    <name type="scientific">Ixodes persulcatus</name>
    <name type="common">Taiga tick</name>
    <dbReference type="NCBI Taxonomy" id="34615"/>
    <lineage>
        <taxon>Eukaryota</taxon>
        <taxon>Metazoa</taxon>
        <taxon>Ecdysozoa</taxon>
        <taxon>Arthropoda</taxon>
        <taxon>Chelicerata</taxon>
        <taxon>Arachnida</taxon>
        <taxon>Acari</taxon>
        <taxon>Parasitiformes</taxon>
        <taxon>Ixodida</taxon>
        <taxon>Ixodoidea</taxon>
        <taxon>Ixodidae</taxon>
        <taxon>Ixodinae</taxon>
        <taxon>Ixodes</taxon>
    </lineage>
</organism>
<keyword evidence="2" id="KW-1185">Reference proteome</keyword>
<proteinExistence type="predicted"/>
<name>A0AC60R131_IXOPE</name>
<evidence type="ECO:0000313" key="2">
    <source>
        <dbReference type="Proteomes" id="UP000805193"/>
    </source>
</evidence>
<reference evidence="1 2" key="1">
    <citation type="journal article" date="2020" name="Cell">
        <title>Large-Scale Comparative Analyses of Tick Genomes Elucidate Their Genetic Diversity and Vector Capacities.</title>
        <authorList>
            <consortium name="Tick Genome and Microbiome Consortium (TIGMIC)"/>
            <person name="Jia N."/>
            <person name="Wang J."/>
            <person name="Shi W."/>
            <person name="Du L."/>
            <person name="Sun Y."/>
            <person name="Zhan W."/>
            <person name="Jiang J.F."/>
            <person name="Wang Q."/>
            <person name="Zhang B."/>
            <person name="Ji P."/>
            <person name="Bell-Sakyi L."/>
            <person name="Cui X.M."/>
            <person name="Yuan T.T."/>
            <person name="Jiang B.G."/>
            <person name="Yang W.F."/>
            <person name="Lam T.T."/>
            <person name="Chang Q.C."/>
            <person name="Ding S.J."/>
            <person name="Wang X.J."/>
            <person name="Zhu J.G."/>
            <person name="Ruan X.D."/>
            <person name="Zhao L."/>
            <person name="Wei J.T."/>
            <person name="Ye R.Z."/>
            <person name="Que T.C."/>
            <person name="Du C.H."/>
            <person name="Zhou Y.H."/>
            <person name="Cheng J.X."/>
            <person name="Dai P.F."/>
            <person name="Guo W.B."/>
            <person name="Han X.H."/>
            <person name="Huang E.J."/>
            <person name="Li L.F."/>
            <person name="Wei W."/>
            <person name="Gao Y.C."/>
            <person name="Liu J.Z."/>
            <person name="Shao H.Z."/>
            <person name="Wang X."/>
            <person name="Wang C.C."/>
            <person name="Yang T.C."/>
            <person name="Huo Q.B."/>
            <person name="Li W."/>
            <person name="Chen H.Y."/>
            <person name="Chen S.E."/>
            <person name="Zhou L.G."/>
            <person name="Ni X.B."/>
            <person name="Tian J.H."/>
            <person name="Sheng Y."/>
            <person name="Liu T."/>
            <person name="Pan Y.S."/>
            <person name="Xia L.Y."/>
            <person name="Li J."/>
            <person name="Zhao F."/>
            <person name="Cao W.C."/>
        </authorList>
    </citation>
    <scope>NUCLEOTIDE SEQUENCE [LARGE SCALE GENOMIC DNA]</scope>
    <source>
        <strain evidence="1">Iper-2018</strain>
    </source>
</reference>
<sequence length="457" mass="49894">MVEHWTDPSEILAVYTDHARDDTPTPAGAAAFLAPAAGVTECCQLPARTTIKGGELEAILLALNLFAHQRQDLRPRELRLFTDSKEAVQNRSTRHRNRNRNRNLYWLRRAVAPWKGDSPSPEARQQTLRRDWVLVQPMADPDQSACATEATDTFSWEGSVLASSASVFWALLAVVVKLSPSLSTSKLMLHFSLGVFVGITTCQSGVSVPYGPLKAQRMLLLRSVLVTSSVFARFFSLRYLSLVNGYALCNVGPALTLVPEYLVQGPEVISFGRVFAVGVMGIAVCLVVYTNLARDDDHAEDRNFNVGCALALASASLRAVVRELSSLSANTPSAMLIFHWSFVALLTSCTLAVWNGEIGSIFEDSDMGALVFVAQVSFAFVYLVSKARECVNYGVVNVCLYSGDLVLAVVTSLVYLRENARPLDYAAAVLVWVSVFSAEASMLGLGPHILRAAWQRP</sequence>
<dbReference type="EMBL" id="JABSTQ010000126">
    <property type="protein sequence ID" value="KAG0445646.1"/>
    <property type="molecule type" value="Genomic_DNA"/>
</dbReference>
<protein>
    <submittedName>
        <fullName evidence="1">Uncharacterized protein</fullName>
    </submittedName>
</protein>
<comment type="caution">
    <text evidence="1">The sequence shown here is derived from an EMBL/GenBank/DDBJ whole genome shotgun (WGS) entry which is preliminary data.</text>
</comment>
<evidence type="ECO:0000313" key="1">
    <source>
        <dbReference type="EMBL" id="KAG0445646.1"/>
    </source>
</evidence>
<gene>
    <name evidence="1" type="ORF">HPB47_013244</name>
</gene>
<dbReference type="Proteomes" id="UP000805193">
    <property type="component" value="Unassembled WGS sequence"/>
</dbReference>
<accession>A0AC60R131</accession>